<gene>
    <name evidence="1" type="ORF">HPLM_LOCUS21344</name>
</gene>
<accession>A0A3P8CMS1</accession>
<dbReference type="OrthoDB" id="46189at2759"/>
<organism evidence="1 2">
    <name type="scientific">Haemonchus placei</name>
    <name type="common">Barber's pole worm</name>
    <dbReference type="NCBI Taxonomy" id="6290"/>
    <lineage>
        <taxon>Eukaryota</taxon>
        <taxon>Metazoa</taxon>
        <taxon>Ecdysozoa</taxon>
        <taxon>Nematoda</taxon>
        <taxon>Chromadorea</taxon>
        <taxon>Rhabditida</taxon>
        <taxon>Rhabditina</taxon>
        <taxon>Rhabditomorpha</taxon>
        <taxon>Strongyloidea</taxon>
        <taxon>Trichostrongylidae</taxon>
        <taxon>Haemonchus</taxon>
    </lineage>
</organism>
<evidence type="ECO:0000313" key="2">
    <source>
        <dbReference type="Proteomes" id="UP000268014"/>
    </source>
</evidence>
<dbReference type="Proteomes" id="UP000268014">
    <property type="component" value="Unassembled WGS sequence"/>
</dbReference>
<proteinExistence type="predicted"/>
<dbReference type="EMBL" id="UZAF01023296">
    <property type="protein sequence ID" value="VDO89358.1"/>
    <property type="molecule type" value="Genomic_DNA"/>
</dbReference>
<evidence type="ECO:0000313" key="1">
    <source>
        <dbReference type="EMBL" id="VDO89358.1"/>
    </source>
</evidence>
<name>A0A3P8CMS1_HAEPC</name>
<dbReference type="AlphaFoldDB" id="A0A3P8CMS1"/>
<dbReference type="STRING" id="6290.A0A3P8CMS1"/>
<sequence length="194" mass="21631">MATTLNNAVQNANAVQRTTIQLLFDCRVLHTLFPDEKLRNLVPVIESRIDPFDLSLLSSHLSTNVRLAVSRSQLLYSCLLVDIVPTKEGQGSAHYSQVVDVVPKSEYSQRIPLIPRLDRTAGESVTKRVEATRVPRNKLLANSNLSVSERQAIELYEQIVVDEKRDVKGAGHPCSWLTDSEVVSSTEVEQHGRS</sequence>
<protein>
    <submittedName>
        <fullName evidence="1">Uncharacterized protein</fullName>
    </submittedName>
</protein>
<reference evidence="1 2" key="1">
    <citation type="submission" date="2018-11" db="EMBL/GenBank/DDBJ databases">
        <authorList>
            <consortium name="Pathogen Informatics"/>
        </authorList>
    </citation>
    <scope>NUCLEOTIDE SEQUENCE [LARGE SCALE GENOMIC DNA]</scope>
    <source>
        <strain evidence="1 2">MHpl1</strain>
    </source>
</reference>
<keyword evidence="2" id="KW-1185">Reference proteome</keyword>